<comment type="caution">
    <text evidence="6">The sequence shown here is derived from an EMBL/GenBank/DDBJ whole genome shotgun (WGS) entry which is preliminary data.</text>
</comment>
<dbReference type="InterPro" id="IPR003439">
    <property type="entry name" value="ABC_transporter-like_ATP-bd"/>
</dbReference>
<feature type="domain" description="ABC transporter" evidence="5">
    <location>
        <begin position="3"/>
        <end position="192"/>
    </location>
</feature>
<evidence type="ECO:0000256" key="3">
    <source>
        <dbReference type="ARBA" id="ARBA00022840"/>
    </source>
</evidence>
<keyword evidence="1" id="KW-0677">Repeat</keyword>
<dbReference type="SUPFAM" id="SSF52540">
    <property type="entry name" value="P-loop containing nucleoside triphosphate hydrolases"/>
    <property type="match status" value="2"/>
</dbReference>
<dbReference type="EMBL" id="JQIF01000085">
    <property type="protein sequence ID" value="KGJ52065.1"/>
    <property type="molecule type" value="Genomic_DNA"/>
</dbReference>
<dbReference type="SMART" id="SM00382">
    <property type="entry name" value="AAA"/>
    <property type="match status" value="2"/>
</dbReference>
<dbReference type="PANTHER" id="PTHR19211">
    <property type="entry name" value="ATP-BINDING TRANSPORT PROTEIN-RELATED"/>
    <property type="match status" value="1"/>
</dbReference>
<dbReference type="PANTHER" id="PTHR19211:SF100">
    <property type="entry name" value="RIBOSOME PROTECTION PROTEIN VMLR"/>
    <property type="match status" value="1"/>
</dbReference>
<gene>
    <name evidence="6" type="ORF">CIAN88_16870</name>
</gene>
<evidence type="ECO:0000256" key="4">
    <source>
        <dbReference type="SAM" id="MobiDB-lite"/>
    </source>
</evidence>
<dbReference type="InterPro" id="IPR027417">
    <property type="entry name" value="P-loop_NTPase"/>
</dbReference>
<dbReference type="NCBIfam" id="NF000355">
    <property type="entry name" value="ribo_prot_ABC_F"/>
    <property type="match status" value="1"/>
</dbReference>
<accession>A0A099I2Z8</accession>
<dbReference type="AlphaFoldDB" id="A0A099I2Z8"/>
<dbReference type="Proteomes" id="UP000030008">
    <property type="component" value="Unassembled WGS sequence"/>
</dbReference>
<dbReference type="GO" id="GO:0005524">
    <property type="term" value="F:ATP binding"/>
    <property type="evidence" value="ECO:0007669"/>
    <property type="project" value="UniProtKB-KW"/>
</dbReference>
<evidence type="ECO:0000313" key="7">
    <source>
        <dbReference type="Proteomes" id="UP000030008"/>
    </source>
</evidence>
<keyword evidence="2" id="KW-0547">Nucleotide-binding</keyword>
<evidence type="ECO:0000256" key="1">
    <source>
        <dbReference type="ARBA" id="ARBA00022737"/>
    </source>
</evidence>
<evidence type="ECO:0000313" key="6">
    <source>
        <dbReference type="EMBL" id="KGJ52065.1"/>
    </source>
</evidence>
<keyword evidence="3" id="KW-0067">ATP-binding</keyword>
<dbReference type="GO" id="GO:0016887">
    <property type="term" value="F:ATP hydrolysis activity"/>
    <property type="evidence" value="ECO:0007669"/>
    <property type="project" value="InterPro"/>
</dbReference>
<reference evidence="6 7" key="1">
    <citation type="submission" date="2014-08" db="EMBL/GenBank/DDBJ databases">
        <title>Clostridium innocuum, an unnegligible vancomycin-resistant pathogen causing extra-intestinal infections.</title>
        <authorList>
            <person name="Feng Y."/>
            <person name="Chiu C.-H."/>
        </authorList>
    </citation>
    <scope>NUCLEOTIDE SEQUENCE [LARGE SCALE GENOMIC DNA]</scope>
    <source>
        <strain evidence="6 7">AN88</strain>
    </source>
</reference>
<dbReference type="InterPro" id="IPR003593">
    <property type="entry name" value="AAA+_ATPase"/>
</dbReference>
<dbReference type="Pfam" id="PF00005">
    <property type="entry name" value="ABC_tran"/>
    <property type="match status" value="3"/>
</dbReference>
<feature type="compositionally biased region" description="Basic residues" evidence="4">
    <location>
        <begin position="215"/>
        <end position="224"/>
    </location>
</feature>
<evidence type="ECO:0000256" key="2">
    <source>
        <dbReference type="ARBA" id="ARBA00022741"/>
    </source>
</evidence>
<feature type="domain" description="ABC transporter" evidence="5">
    <location>
        <begin position="292"/>
        <end position="507"/>
    </location>
</feature>
<feature type="region of interest" description="Disordered" evidence="4">
    <location>
        <begin position="215"/>
        <end position="238"/>
    </location>
</feature>
<dbReference type="InterPro" id="IPR017871">
    <property type="entry name" value="ABC_transporter-like_CS"/>
</dbReference>
<dbReference type="PROSITE" id="PS50893">
    <property type="entry name" value="ABC_TRANSPORTER_2"/>
    <property type="match status" value="2"/>
</dbReference>
<dbReference type="Gene3D" id="3.40.50.300">
    <property type="entry name" value="P-loop containing nucleotide triphosphate hydrolases"/>
    <property type="match status" value="3"/>
</dbReference>
<name>A0A099I2Z8_CLOIN</name>
<dbReference type="RefSeq" id="WP_044906863.1">
    <property type="nucleotide sequence ID" value="NZ_JQIF01000085.1"/>
</dbReference>
<sequence length="541" mass="62144">MLLELQHVIKRFHDKELLHIPVWQIHQGQRIGLIGANGCGKTTLLRILQGVCGVEEGVVRRFCTLSYFEQLSQQVSYGDGRLLRELSVSHLQLKKQVSGGEQQRLRLSKVLSTPCHLYLLDEPTSNLDQQGIAFVKKALQNMDSFVLVTHERSLLQEVCNQIIEIKDGRLHIYEGNYESYLYQKEEHRKYLQHRYDTIEKQRHQLQKAYEQKIKQAQKAKRKPRNVSNSERKMRGKVALRKSKDGISKAMYRQADAIASRMEHLEKVEVLKEEDAIVMDVQALDLPKGKWLLKAEGLSVSYGRHNVLKNVHFFMKNHSRVALVGENGCGKTTLLQTIVQGNPAIWKAPKVKIGRLFQQFENLKDEQSVYENAMADSVQGEHVVRTILDRLLFQQQDLKKPVAVLSGGERMRLGFAKLMVGSSNLLLLDEPTNYLDLPSIRCITKLLQNYEGSVLFVSHDAAFIKEVATEVWELREHALYMPQDCVKSCSKKQGQIDPDIATKRMILDMRRSEVAHRLIQASGDREVLEKEYAEIMEKLKNL</sequence>
<protein>
    <submittedName>
        <fullName evidence="6">MsrC protein</fullName>
    </submittedName>
</protein>
<dbReference type="PROSITE" id="PS00211">
    <property type="entry name" value="ABC_TRANSPORTER_1"/>
    <property type="match status" value="2"/>
</dbReference>
<evidence type="ECO:0000259" key="5">
    <source>
        <dbReference type="PROSITE" id="PS50893"/>
    </source>
</evidence>
<dbReference type="InterPro" id="IPR050611">
    <property type="entry name" value="ABCF"/>
</dbReference>
<dbReference type="CDD" id="cd03221">
    <property type="entry name" value="ABCF_EF-3"/>
    <property type="match status" value="2"/>
</dbReference>
<proteinExistence type="predicted"/>
<organism evidence="6 7">
    <name type="scientific">Clostridium innocuum</name>
    <dbReference type="NCBI Taxonomy" id="1522"/>
    <lineage>
        <taxon>Bacteria</taxon>
        <taxon>Bacillati</taxon>
        <taxon>Bacillota</taxon>
        <taxon>Clostridia</taxon>
        <taxon>Eubacteriales</taxon>
        <taxon>Clostridiaceae</taxon>
        <taxon>Clostridium</taxon>
    </lineage>
</organism>